<dbReference type="PANTHER" id="PTHR23112:SF47">
    <property type="entry name" value="G-PROTEIN COUPLED RECEPTOR 157"/>
    <property type="match status" value="1"/>
</dbReference>
<comment type="subcellular location">
    <subcellularLocation>
        <location evidence="1">Membrane</location>
        <topology evidence="1">Multi-pass membrane protein</topology>
    </subcellularLocation>
</comment>
<dbReference type="Gene3D" id="1.20.1070.10">
    <property type="entry name" value="Rhodopsin 7-helix transmembrane proteins"/>
    <property type="match status" value="1"/>
</dbReference>
<organism evidence="7 8">
    <name type="scientific">Sinanodonta woodiana</name>
    <name type="common">Chinese pond mussel</name>
    <name type="synonym">Anodonta woodiana</name>
    <dbReference type="NCBI Taxonomy" id="1069815"/>
    <lineage>
        <taxon>Eukaryota</taxon>
        <taxon>Metazoa</taxon>
        <taxon>Spiralia</taxon>
        <taxon>Lophotrochozoa</taxon>
        <taxon>Mollusca</taxon>
        <taxon>Bivalvia</taxon>
        <taxon>Autobranchia</taxon>
        <taxon>Heteroconchia</taxon>
        <taxon>Palaeoheterodonta</taxon>
        <taxon>Unionida</taxon>
        <taxon>Unionoidea</taxon>
        <taxon>Unionidae</taxon>
        <taxon>Unioninae</taxon>
        <taxon>Sinanodonta</taxon>
    </lineage>
</organism>
<dbReference type="Proteomes" id="UP001634394">
    <property type="component" value="Unassembled WGS sequence"/>
</dbReference>
<feature type="transmembrane region" description="Helical" evidence="5">
    <location>
        <begin position="117"/>
        <end position="138"/>
    </location>
</feature>
<feature type="transmembrane region" description="Helical" evidence="5">
    <location>
        <begin position="6"/>
        <end position="33"/>
    </location>
</feature>
<keyword evidence="2 5" id="KW-0812">Transmembrane</keyword>
<dbReference type="GO" id="GO:0007165">
    <property type="term" value="P:signal transduction"/>
    <property type="evidence" value="ECO:0007669"/>
    <property type="project" value="UniProtKB-ARBA"/>
</dbReference>
<dbReference type="InterPro" id="IPR017981">
    <property type="entry name" value="GPCR_2-like_7TM"/>
</dbReference>
<dbReference type="GO" id="GO:0016020">
    <property type="term" value="C:membrane"/>
    <property type="evidence" value="ECO:0007669"/>
    <property type="project" value="UniProtKB-SubCell"/>
</dbReference>
<dbReference type="InterPro" id="IPR022343">
    <property type="entry name" value="GCR1-cAMP_receptor"/>
</dbReference>
<proteinExistence type="predicted"/>
<evidence type="ECO:0000313" key="8">
    <source>
        <dbReference type="Proteomes" id="UP001634394"/>
    </source>
</evidence>
<dbReference type="PANTHER" id="PTHR23112">
    <property type="entry name" value="G PROTEIN-COUPLED RECEPTOR 157-RELATED"/>
    <property type="match status" value="1"/>
</dbReference>
<feature type="transmembrane region" description="Helical" evidence="5">
    <location>
        <begin position="45"/>
        <end position="68"/>
    </location>
</feature>
<keyword evidence="8" id="KW-1185">Reference proteome</keyword>
<sequence length="314" mass="35706">MNIRNIHYASAGCTIAFSSLSIFGGFVIFWTYWLIPSVRNFIRKLLLCLTLADVLNASGTLFGTINFLSNSGTENAVCKAQAYITTFAAMASFFWTLVITAHLMVAIQFQSNRTRSAILQVLYHAVCWGIPGIITIVAGSENVLGPSYRVTGMWCFINDKLTSVEKTTWILISGKGWEILCYILSLFILVLLKLKLYFSRRRLRELNADFRDEDTHYLYLWLLLWLLRVWGTIRFLLDWFGVDDPDFLLILQSIGDNAQAFGNCILFCVLDNEVMEHIKNVCMSPRVKDDEYERLIPTSEGSANNSTTIYCSTV</sequence>
<evidence type="ECO:0000256" key="4">
    <source>
        <dbReference type="ARBA" id="ARBA00023136"/>
    </source>
</evidence>
<evidence type="ECO:0000256" key="5">
    <source>
        <dbReference type="SAM" id="Phobius"/>
    </source>
</evidence>
<accession>A0ABD3XMD2</accession>
<feature type="transmembrane region" description="Helical" evidence="5">
    <location>
        <begin position="80"/>
        <end position="105"/>
    </location>
</feature>
<dbReference type="EMBL" id="JBJQND010000002">
    <property type="protein sequence ID" value="KAL3887315.1"/>
    <property type="molecule type" value="Genomic_DNA"/>
</dbReference>
<dbReference type="Pfam" id="PF05462">
    <property type="entry name" value="Dicty_CAR"/>
    <property type="match status" value="1"/>
</dbReference>
<evidence type="ECO:0000256" key="2">
    <source>
        <dbReference type="ARBA" id="ARBA00022692"/>
    </source>
</evidence>
<name>A0ABD3XMD2_SINWO</name>
<reference evidence="7 8" key="1">
    <citation type="submission" date="2024-11" db="EMBL/GenBank/DDBJ databases">
        <title>Chromosome-level genome assembly of the freshwater bivalve Anodonta woodiana.</title>
        <authorList>
            <person name="Chen X."/>
        </authorList>
    </citation>
    <scope>NUCLEOTIDE SEQUENCE [LARGE SCALE GENOMIC DNA]</scope>
    <source>
        <strain evidence="7">MN2024</strain>
        <tissue evidence="7">Gills</tissue>
    </source>
</reference>
<evidence type="ECO:0000256" key="3">
    <source>
        <dbReference type="ARBA" id="ARBA00022989"/>
    </source>
</evidence>
<dbReference type="PROSITE" id="PS50261">
    <property type="entry name" value="G_PROTEIN_RECEP_F2_4"/>
    <property type="match status" value="1"/>
</dbReference>
<comment type="caution">
    <text evidence="7">The sequence shown here is derived from an EMBL/GenBank/DDBJ whole genome shotgun (WGS) entry which is preliminary data.</text>
</comment>
<feature type="transmembrane region" description="Helical" evidence="5">
    <location>
        <begin position="176"/>
        <end position="196"/>
    </location>
</feature>
<evidence type="ECO:0000313" key="7">
    <source>
        <dbReference type="EMBL" id="KAL3887315.1"/>
    </source>
</evidence>
<dbReference type="PRINTS" id="PR02001">
    <property type="entry name" value="GCR1CAMPR"/>
</dbReference>
<feature type="transmembrane region" description="Helical" evidence="5">
    <location>
        <begin position="217"/>
        <end position="237"/>
    </location>
</feature>
<dbReference type="AlphaFoldDB" id="A0ABD3XMD2"/>
<gene>
    <name evidence="7" type="ORF">ACJMK2_027257</name>
</gene>
<dbReference type="SUPFAM" id="SSF81321">
    <property type="entry name" value="Family A G protein-coupled receptor-like"/>
    <property type="match status" value="1"/>
</dbReference>
<keyword evidence="3 5" id="KW-1133">Transmembrane helix</keyword>
<evidence type="ECO:0000256" key="1">
    <source>
        <dbReference type="ARBA" id="ARBA00004141"/>
    </source>
</evidence>
<protein>
    <recommendedName>
        <fullName evidence="6">G-protein coupled receptors family 2 profile 2 domain-containing protein</fullName>
    </recommendedName>
</protein>
<keyword evidence="4 5" id="KW-0472">Membrane</keyword>
<evidence type="ECO:0000259" key="6">
    <source>
        <dbReference type="PROSITE" id="PS50261"/>
    </source>
</evidence>
<feature type="domain" description="G-protein coupled receptors family 2 profile 2" evidence="6">
    <location>
        <begin position="10"/>
        <end position="271"/>
    </location>
</feature>